<evidence type="ECO:0000313" key="2">
    <source>
        <dbReference type="Proteomes" id="UP000036202"/>
    </source>
</evidence>
<proteinExistence type="predicted"/>
<accession>A0A2S1LZF4</accession>
<protein>
    <submittedName>
        <fullName evidence="1">Uncharacterized protein</fullName>
    </submittedName>
</protein>
<reference evidence="2" key="2">
    <citation type="submission" date="2015-06" db="EMBL/GenBank/DDBJ databases">
        <title>Genome Sequence of Bacillus endophyticus and Analysis of its Companion Mechanism in the Ketogulonigenium vulgare-Bacillus strain Consortium.</title>
        <authorList>
            <person name="Jia N."/>
            <person name="Du J."/>
            <person name="Ding M.-Z."/>
            <person name="Gao F."/>
            <person name="Yuan Y.-J."/>
        </authorList>
    </citation>
    <scope>NUCLEOTIDE SEQUENCE [LARGE SCALE GENOMIC DNA]</scope>
    <source>
        <strain evidence="2">Hbe603</strain>
    </source>
</reference>
<accession>A0A231SEX9</accession>
<sequence>MGLLSSYNTRSPFFSFLEELPEERIVEGFVHPVIHKAHVLKEIGGYDTRFFKGKQGYEDDSILLGHLYYMGIRTKWRQKRYLKSWVYPCHKGTENDVT</sequence>
<reference evidence="1 2" key="1">
    <citation type="journal article" date="2015" name="PLoS ONE">
        <title>Genome Sequence of Bacillus endophyticus and Analysis of Its Companion Mechanism in the Ketogulonigenium vulgare-Bacillus Strain Consortium.</title>
        <authorList>
            <person name="Jia N."/>
            <person name="Du J."/>
            <person name="Ding M.Z."/>
            <person name="Gao F."/>
            <person name="Yuan Y.J."/>
        </authorList>
    </citation>
    <scope>NUCLEOTIDE SEQUENCE [LARGE SCALE GENOMIC DNA]</scope>
    <source>
        <strain evidence="1 2">Hbe603</strain>
    </source>
</reference>
<organism evidence="1 2">
    <name type="scientific">Priestia filamentosa</name>
    <dbReference type="NCBI Taxonomy" id="1402861"/>
    <lineage>
        <taxon>Bacteria</taxon>
        <taxon>Bacillati</taxon>
        <taxon>Bacillota</taxon>
        <taxon>Bacilli</taxon>
        <taxon>Bacillales</taxon>
        <taxon>Bacillaceae</taxon>
        <taxon>Priestia</taxon>
    </lineage>
</organism>
<dbReference type="AlphaFoldDB" id="A0A231SEX9"/>
<evidence type="ECO:0000313" key="1">
    <source>
        <dbReference type="EMBL" id="AWG44202.1"/>
    </source>
</evidence>
<name>A0A231SEX9_9BACI</name>
<dbReference type="EMBL" id="CP011974">
    <property type="protein sequence ID" value="AWG44202.1"/>
    <property type="molecule type" value="Genomic_DNA"/>
</dbReference>
<keyword evidence="2" id="KW-1185">Reference proteome</keyword>
<dbReference type="KEGG" id="beo:BEH_24350"/>
<gene>
    <name evidence="1" type="ORF">BEH_24350</name>
</gene>
<dbReference type="Proteomes" id="UP000036202">
    <property type="component" value="Chromosome"/>
</dbReference>
<dbReference type="RefSeq" id="WP_052264487.1">
    <property type="nucleotide sequence ID" value="NZ_CP118669.1"/>
</dbReference>